<accession>A0A6A4GAR6</accession>
<gene>
    <name evidence="2" type="ORF">BT96DRAFT_1052271</name>
</gene>
<evidence type="ECO:0000313" key="3">
    <source>
        <dbReference type="Proteomes" id="UP000799118"/>
    </source>
</evidence>
<keyword evidence="3" id="KW-1185">Reference proteome</keyword>
<proteinExistence type="predicted"/>
<sequence>MLSPYPFHLLLLLPQDFLAVLFSLLDSVPLVRLPLPEEWLLRVPICPLPLLLLLEEEEFVEIVIERGITGSGKSRFWVPAMRFETLSSLLRGLQVHLYVGLEGLGEPEAEYGIVGLARLRVRVHRRRYHRAYRAYLVNHLDYPHPSTSASASTSWGVDSLSSAPFPPTSSSSYSLNGPSTIIACLNLIKSTKSVKSKYLTPNSPKKTATPCEWYGYLRPDHIKVIVLDLRERTEFDRVHIHEGAGVEEGKAD</sequence>
<evidence type="ECO:0008006" key="4">
    <source>
        <dbReference type="Google" id="ProtNLM"/>
    </source>
</evidence>
<feature type="chain" id="PRO_5025641259" description="Rhodanese domain-containing protein" evidence="1">
    <location>
        <begin position="20"/>
        <end position="252"/>
    </location>
</feature>
<dbReference type="EMBL" id="ML771343">
    <property type="protein sequence ID" value="KAE9382557.1"/>
    <property type="molecule type" value="Genomic_DNA"/>
</dbReference>
<evidence type="ECO:0000313" key="2">
    <source>
        <dbReference type="EMBL" id="KAE9382557.1"/>
    </source>
</evidence>
<reference evidence="2" key="1">
    <citation type="journal article" date="2019" name="Environ. Microbiol.">
        <title>Fungal ecological strategies reflected in gene transcription - a case study of two litter decomposers.</title>
        <authorList>
            <person name="Barbi F."/>
            <person name="Kohler A."/>
            <person name="Barry K."/>
            <person name="Baskaran P."/>
            <person name="Daum C."/>
            <person name="Fauchery L."/>
            <person name="Ihrmark K."/>
            <person name="Kuo A."/>
            <person name="LaButti K."/>
            <person name="Lipzen A."/>
            <person name="Morin E."/>
            <person name="Grigoriev I.V."/>
            <person name="Henrissat B."/>
            <person name="Lindahl B."/>
            <person name="Martin F."/>
        </authorList>
    </citation>
    <scope>NUCLEOTIDE SEQUENCE</scope>
    <source>
        <strain evidence="2">JB14</strain>
    </source>
</reference>
<feature type="signal peptide" evidence="1">
    <location>
        <begin position="1"/>
        <end position="19"/>
    </location>
</feature>
<organism evidence="2 3">
    <name type="scientific">Gymnopus androsaceus JB14</name>
    <dbReference type="NCBI Taxonomy" id="1447944"/>
    <lineage>
        <taxon>Eukaryota</taxon>
        <taxon>Fungi</taxon>
        <taxon>Dikarya</taxon>
        <taxon>Basidiomycota</taxon>
        <taxon>Agaricomycotina</taxon>
        <taxon>Agaricomycetes</taxon>
        <taxon>Agaricomycetidae</taxon>
        <taxon>Agaricales</taxon>
        <taxon>Marasmiineae</taxon>
        <taxon>Omphalotaceae</taxon>
        <taxon>Gymnopus</taxon>
    </lineage>
</organism>
<evidence type="ECO:0000256" key="1">
    <source>
        <dbReference type="SAM" id="SignalP"/>
    </source>
</evidence>
<keyword evidence="1" id="KW-0732">Signal</keyword>
<dbReference type="Proteomes" id="UP000799118">
    <property type="component" value="Unassembled WGS sequence"/>
</dbReference>
<dbReference type="AlphaFoldDB" id="A0A6A4GAR6"/>
<protein>
    <recommendedName>
        <fullName evidence="4">Rhodanese domain-containing protein</fullName>
    </recommendedName>
</protein>
<dbReference type="OrthoDB" id="292964at2759"/>
<name>A0A6A4GAR6_9AGAR</name>